<dbReference type="PROSITE" id="PS51332">
    <property type="entry name" value="B12_BINDING"/>
    <property type="match status" value="1"/>
</dbReference>
<dbReference type="Pfam" id="PF02607">
    <property type="entry name" value="B12-binding_2"/>
    <property type="match status" value="1"/>
</dbReference>
<dbReference type="InterPro" id="IPR036724">
    <property type="entry name" value="Cobalamin-bd_sf"/>
</dbReference>
<feature type="domain" description="B12-binding N-terminal" evidence="5">
    <location>
        <begin position="1"/>
        <end position="88"/>
    </location>
</feature>
<dbReference type="SMART" id="SM01018">
    <property type="entry name" value="B12-binding_2"/>
    <property type="match status" value="1"/>
</dbReference>
<dbReference type="Gene3D" id="3.40.50.280">
    <property type="entry name" value="Cobalamin-binding domain"/>
    <property type="match status" value="1"/>
</dbReference>
<comment type="caution">
    <text evidence="6">The sequence shown here is derived from an EMBL/GenBank/DDBJ whole genome shotgun (WGS) entry which is preliminary data.</text>
</comment>
<feature type="domain" description="B12-binding" evidence="4">
    <location>
        <begin position="88"/>
        <end position="210"/>
    </location>
</feature>
<dbReference type="FunFam" id="3.40.50.280:FF:000003">
    <property type="entry name" value="Dimethylamine methyltransferase corrinoid protein"/>
    <property type="match status" value="1"/>
</dbReference>
<organism evidence="6 7">
    <name type="scientific">Butyricicoccus porcorum</name>
    <dbReference type="NCBI Taxonomy" id="1945634"/>
    <lineage>
        <taxon>Bacteria</taxon>
        <taxon>Bacillati</taxon>
        <taxon>Bacillota</taxon>
        <taxon>Clostridia</taxon>
        <taxon>Eubacteriales</taxon>
        <taxon>Butyricicoccaceae</taxon>
        <taxon>Butyricicoccus</taxon>
    </lineage>
</organism>
<dbReference type="InterPro" id="IPR006158">
    <property type="entry name" value="Cobalamin-bd"/>
</dbReference>
<name>A0A252F540_9FIRM</name>
<dbReference type="CDD" id="cd02070">
    <property type="entry name" value="corrinoid_protein_B12-BD"/>
    <property type="match status" value="1"/>
</dbReference>
<dbReference type="GO" id="GO:0050667">
    <property type="term" value="P:homocysteine metabolic process"/>
    <property type="evidence" value="ECO:0007669"/>
    <property type="project" value="TreeGrafter"/>
</dbReference>
<dbReference type="InterPro" id="IPR003759">
    <property type="entry name" value="Cbl-bd_cap"/>
</dbReference>
<dbReference type="SUPFAM" id="SSF47644">
    <property type="entry name" value="Methionine synthase domain"/>
    <property type="match status" value="1"/>
</dbReference>
<evidence type="ECO:0000256" key="3">
    <source>
        <dbReference type="ARBA" id="ARBA00023285"/>
    </source>
</evidence>
<dbReference type="AlphaFoldDB" id="A0A252F540"/>
<keyword evidence="7" id="KW-1185">Reference proteome</keyword>
<dbReference type="PANTHER" id="PTHR45833">
    <property type="entry name" value="METHIONINE SYNTHASE"/>
    <property type="match status" value="1"/>
</dbReference>
<dbReference type="InterPro" id="IPR050554">
    <property type="entry name" value="Met_Synthase/Corrinoid"/>
</dbReference>
<dbReference type="PANTHER" id="PTHR45833:SF1">
    <property type="entry name" value="METHIONINE SYNTHASE"/>
    <property type="match status" value="1"/>
</dbReference>
<keyword evidence="2" id="KW-0479">Metal-binding</keyword>
<dbReference type="InterPro" id="IPR036594">
    <property type="entry name" value="Meth_synthase_dom"/>
</dbReference>
<dbReference type="GO" id="GO:0031419">
    <property type="term" value="F:cobalamin binding"/>
    <property type="evidence" value="ECO:0007669"/>
    <property type="project" value="InterPro"/>
</dbReference>
<dbReference type="GO" id="GO:0008705">
    <property type="term" value="F:methionine synthase activity"/>
    <property type="evidence" value="ECO:0007669"/>
    <property type="project" value="TreeGrafter"/>
</dbReference>
<evidence type="ECO:0000313" key="6">
    <source>
        <dbReference type="EMBL" id="OUM20893.1"/>
    </source>
</evidence>
<comment type="similarity">
    <text evidence="1">Belongs to the methylamine corrinoid protein family.</text>
</comment>
<evidence type="ECO:0000313" key="7">
    <source>
        <dbReference type="Proteomes" id="UP000194903"/>
    </source>
</evidence>
<dbReference type="EMBL" id="NHOC01000004">
    <property type="protein sequence ID" value="OUM20893.1"/>
    <property type="molecule type" value="Genomic_DNA"/>
</dbReference>
<dbReference type="GO" id="GO:0032259">
    <property type="term" value="P:methylation"/>
    <property type="evidence" value="ECO:0007669"/>
    <property type="project" value="UniProtKB-KW"/>
</dbReference>
<dbReference type="OrthoDB" id="9803687at2"/>
<dbReference type="RefSeq" id="WP_087018267.1">
    <property type="nucleotide sequence ID" value="NZ_CP178353.1"/>
</dbReference>
<keyword evidence="6" id="KW-0808">Transferase</keyword>
<accession>A0A252F540</accession>
<dbReference type="PROSITE" id="PS51337">
    <property type="entry name" value="B12_BINDING_NTER"/>
    <property type="match status" value="1"/>
</dbReference>
<keyword evidence="6" id="KW-0489">Methyltransferase</keyword>
<proteinExistence type="inferred from homology"/>
<gene>
    <name evidence="6" type="ORF">CBW42_04715</name>
</gene>
<dbReference type="GO" id="GO:0046653">
    <property type="term" value="P:tetrahydrofolate metabolic process"/>
    <property type="evidence" value="ECO:0007669"/>
    <property type="project" value="TreeGrafter"/>
</dbReference>
<dbReference type="SUPFAM" id="SSF52242">
    <property type="entry name" value="Cobalamin (vitamin B12)-binding domain"/>
    <property type="match status" value="1"/>
</dbReference>
<evidence type="ECO:0000259" key="4">
    <source>
        <dbReference type="PROSITE" id="PS51332"/>
    </source>
</evidence>
<evidence type="ECO:0000256" key="2">
    <source>
        <dbReference type="ARBA" id="ARBA00022723"/>
    </source>
</evidence>
<dbReference type="Pfam" id="PF02310">
    <property type="entry name" value="B12-binding"/>
    <property type="match status" value="1"/>
</dbReference>
<dbReference type="Gene3D" id="1.10.1240.10">
    <property type="entry name" value="Methionine synthase domain"/>
    <property type="match status" value="1"/>
</dbReference>
<dbReference type="Proteomes" id="UP000194903">
    <property type="component" value="Unassembled WGS sequence"/>
</dbReference>
<keyword evidence="3" id="KW-0170">Cobalt</keyword>
<sequence>MSTLSEISEWLQKGRAPKVKAFVQQALDEGIPASEILQDGLLDGMNIIGQKFKNNEVFVPEVLVAARAMNRGVEVLRPYLVADGVEEKGTVVLGTVKGDMHDIGKNLVRMMMEGKGLKVIDLGVDVPVDKFLDAARENDAKIICCSALLTTTMGEMRNVVEAVQASEMKGKVKVMIGGAPITQTFCDQIGADCYTPDAASAADAAVAYFE</sequence>
<protein>
    <submittedName>
        <fullName evidence="6">5-methyltetrahydrofolate--homocysteine methyltransferase</fullName>
    </submittedName>
</protein>
<evidence type="ECO:0000256" key="1">
    <source>
        <dbReference type="ARBA" id="ARBA00010854"/>
    </source>
</evidence>
<evidence type="ECO:0000259" key="5">
    <source>
        <dbReference type="PROSITE" id="PS51337"/>
    </source>
</evidence>
<reference evidence="6 7" key="1">
    <citation type="submission" date="2017-05" db="EMBL/GenBank/DDBJ databases">
        <title>Butyricicoccus porcorum sp. nov. a butyrate-producing bacterium from the swine intestinal tract.</title>
        <authorList>
            <person name="Trachsel J."/>
            <person name="Humphrey S."/>
            <person name="Allen H.K."/>
        </authorList>
    </citation>
    <scope>NUCLEOTIDE SEQUENCE [LARGE SCALE GENOMIC DNA]</scope>
    <source>
        <strain evidence="6">BB10</strain>
    </source>
</reference>
<dbReference type="GO" id="GO:0046872">
    <property type="term" value="F:metal ion binding"/>
    <property type="evidence" value="ECO:0007669"/>
    <property type="project" value="UniProtKB-KW"/>
</dbReference>
<dbReference type="GO" id="GO:0005829">
    <property type="term" value="C:cytosol"/>
    <property type="evidence" value="ECO:0007669"/>
    <property type="project" value="TreeGrafter"/>
</dbReference>